<protein>
    <submittedName>
        <fullName evidence="2">Uncharacterized protein</fullName>
    </submittedName>
</protein>
<feature type="compositionally biased region" description="Basic and acidic residues" evidence="1">
    <location>
        <begin position="1"/>
        <end position="11"/>
    </location>
</feature>
<evidence type="ECO:0000313" key="2">
    <source>
        <dbReference type="EMBL" id="KIM67054.1"/>
    </source>
</evidence>
<evidence type="ECO:0000256" key="1">
    <source>
        <dbReference type="SAM" id="MobiDB-lite"/>
    </source>
</evidence>
<organism evidence="2 3">
    <name type="scientific">Scleroderma citrinum Foug A</name>
    <dbReference type="NCBI Taxonomy" id="1036808"/>
    <lineage>
        <taxon>Eukaryota</taxon>
        <taxon>Fungi</taxon>
        <taxon>Dikarya</taxon>
        <taxon>Basidiomycota</taxon>
        <taxon>Agaricomycotina</taxon>
        <taxon>Agaricomycetes</taxon>
        <taxon>Agaricomycetidae</taxon>
        <taxon>Boletales</taxon>
        <taxon>Sclerodermatineae</taxon>
        <taxon>Sclerodermataceae</taxon>
        <taxon>Scleroderma</taxon>
    </lineage>
</organism>
<dbReference type="HOGENOM" id="CLU_1422188_0_0_1"/>
<accession>A0A0C3EFG2</accession>
<reference evidence="3" key="2">
    <citation type="submission" date="2015-01" db="EMBL/GenBank/DDBJ databases">
        <title>Evolutionary Origins and Diversification of the Mycorrhizal Mutualists.</title>
        <authorList>
            <consortium name="DOE Joint Genome Institute"/>
            <consortium name="Mycorrhizal Genomics Consortium"/>
            <person name="Kohler A."/>
            <person name="Kuo A."/>
            <person name="Nagy L.G."/>
            <person name="Floudas D."/>
            <person name="Copeland A."/>
            <person name="Barry K.W."/>
            <person name="Cichocki N."/>
            <person name="Veneault-Fourrey C."/>
            <person name="LaButti K."/>
            <person name="Lindquist E.A."/>
            <person name="Lipzen A."/>
            <person name="Lundell T."/>
            <person name="Morin E."/>
            <person name="Murat C."/>
            <person name="Riley R."/>
            <person name="Ohm R."/>
            <person name="Sun H."/>
            <person name="Tunlid A."/>
            <person name="Henrissat B."/>
            <person name="Grigoriev I.V."/>
            <person name="Hibbett D.S."/>
            <person name="Martin F."/>
        </authorList>
    </citation>
    <scope>NUCLEOTIDE SEQUENCE [LARGE SCALE GENOMIC DNA]</scope>
    <source>
        <strain evidence="3">Foug A</strain>
    </source>
</reference>
<reference evidence="2 3" key="1">
    <citation type="submission" date="2014-04" db="EMBL/GenBank/DDBJ databases">
        <authorList>
            <consortium name="DOE Joint Genome Institute"/>
            <person name="Kuo A."/>
            <person name="Kohler A."/>
            <person name="Nagy L.G."/>
            <person name="Floudas D."/>
            <person name="Copeland A."/>
            <person name="Barry K.W."/>
            <person name="Cichocki N."/>
            <person name="Veneault-Fourrey C."/>
            <person name="LaButti K."/>
            <person name="Lindquist E.A."/>
            <person name="Lipzen A."/>
            <person name="Lundell T."/>
            <person name="Morin E."/>
            <person name="Murat C."/>
            <person name="Sun H."/>
            <person name="Tunlid A."/>
            <person name="Henrissat B."/>
            <person name="Grigoriev I.V."/>
            <person name="Hibbett D.S."/>
            <person name="Martin F."/>
            <person name="Nordberg H.P."/>
            <person name="Cantor M.N."/>
            <person name="Hua S.X."/>
        </authorList>
    </citation>
    <scope>NUCLEOTIDE SEQUENCE [LARGE SCALE GENOMIC DNA]</scope>
    <source>
        <strain evidence="2 3">Foug A</strain>
    </source>
</reference>
<sequence length="191" mass="21797">MTRFRDLHEDDSTSGPPRQAPSWLEGRLETETHSPYDPSTWDGLYLSFFNHFFPPQQQFIVEFKSHVAADLPGEASWIPDFVVSKVNESGTGDRTLVIVETRRPGHEGQDFQKPLDSQLARYMMEFAQTHHHTEKILGLWISGVEVWVLEMSAGDSRESKVISHFPRICSITGSKVYSELYTVAATHWGPY</sequence>
<evidence type="ECO:0000313" key="3">
    <source>
        <dbReference type="Proteomes" id="UP000053989"/>
    </source>
</evidence>
<dbReference type="EMBL" id="KN822014">
    <property type="protein sequence ID" value="KIM67054.1"/>
    <property type="molecule type" value="Genomic_DNA"/>
</dbReference>
<dbReference type="AlphaFoldDB" id="A0A0C3EFG2"/>
<gene>
    <name evidence="2" type="ORF">SCLCIDRAFT_1210526</name>
</gene>
<proteinExistence type="predicted"/>
<dbReference type="InParanoid" id="A0A0C3EFG2"/>
<keyword evidence="3" id="KW-1185">Reference proteome</keyword>
<name>A0A0C3EFG2_9AGAM</name>
<dbReference type="Proteomes" id="UP000053989">
    <property type="component" value="Unassembled WGS sequence"/>
</dbReference>
<feature type="region of interest" description="Disordered" evidence="1">
    <location>
        <begin position="1"/>
        <end position="23"/>
    </location>
</feature>